<feature type="transmembrane region" description="Helical" evidence="1">
    <location>
        <begin position="99"/>
        <end position="119"/>
    </location>
</feature>
<proteinExistence type="predicted"/>
<reference evidence="2 3" key="1">
    <citation type="journal article" date="2020" name="Microorganisms">
        <title>Osmotic Adaptation and Compatible Solute Biosynthesis of Phototrophic Bacteria as Revealed from Genome Analyses.</title>
        <authorList>
            <person name="Imhoff J.F."/>
            <person name="Rahn T."/>
            <person name="Kunzel S."/>
            <person name="Keller A."/>
            <person name="Neulinger S.C."/>
        </authorList>
    </citation>
    <scope>NUCLEOTIDE SEQUENCE [LARGE SCALE GENOMIC DNA]</scope>
    <source>
        <strain evidence="2 3">DSM 25653</strain>
    </source>
</reference>
<dbReference type="Pfam" id="PF19661">
    <property type="entry name" value="DUF6164"/>
    <property type="match status" value="1"/>
</dbReference>
<comment type="caution">
    <text evidence="2">The sequence shown here is derived from an EMBL/GenBank/DDBJ whole genome shotgun (WGS) entry which is preliminary data.</text>
</comment>
<keyword evidence="1" id="KW-1133">Transmembrane helix</keyword>
<keyword evidence="1" id="KW-0472">Membrane</keyword>
<dbReference type="EMBL" id="NRRY01000004">
    <property type="protein sequence ID" value="MBK1617670.1"/>
    <property type="molecule type" value="Genomic_DNA"/>
</dbReference>
<evidence type="ECO:0000313" key="2">
    <source>
        <dbReference type="EMBL" id="MBK1617670.1"/>
    </source>
</evidence>
<organism evidence="2 3">
    <name type="scientific">Lamprobacter modestohalophilus</name>
    <dbReference type="NCBI Taxonomy" id="1064514"/>
    <lineage>
        <taxon>Bacteria</taxon>
        <taxon>Pseudomonadati</taxon>
        <taxon>Pseudomonadota</taxon>
        <taxon>Gammaproteobacteria</taxon>
        <taxon>Chromatiales</taxon>
        <taxon>Chromatiaceae</taxon>
        <taxon>Lamprobacter</taxon>
    </lineage>
</organism>
<dbReference type="AlphaFoldDB" id="A0A9X1B2S7"/>
<dbReference type="InterPro" id="IPR046162">
    <property type="entry name" value="DUF6164"/>
</dbReference>
<gene>
    <name evidence="2" type="ORF">CKO42_04225</name>
</gene>
<dbReference type="Proteomes" id="UP001138768">
    <property type="component" value="Unassembled WGS sequence"/>
</dbReference>
<accession>A0A9X1B2S7</accession>
<keyword evidence="1" id="KW-0812">Transmembrane</keyword>
<evidence type="ECO:0000256" key="1">
    <source>
        <dbReference type="SAM" id="Phobius"/>
    </source>
</evidence>
<protein>
    <recommendedName>
        <fullName evidence="4">DUF2007 domain-containing protein</fullName>
    </recommendedName>
</protein>
<sequence length="121" mass="13391">MSVLIFRLNGVEDDEAADVRRLLDEQGFDYHETSGGFLGLGVAGLWLLDSSQKAAARALIDRYQEERSARLAANYAALCRTGQAETTLQRAMRHPLRTLFYLAGAAAVLYLMLVPFLTLGR</sequence>
<name>A0A9X1B2S7_9GAMM</name>
<evidence type="ECO:0000313" key="3">
    <source>
        <dbReference type="Proteomes" id="UP001138768"/>
    </source>
</evidence>
<keyword evidence="3" id="KW-1185">Reference proteome</keyword>
<evidence type="ECO:0008006" key="4">
    <source>
        <dbReference type="Google" id="ProtNLM"/>
    </source>
</evidence>
<dbReference type="RefSeq" id="WP_200239726.1">
    <property type="nucleotide sequence ID" value="NZ_NRRY01000004.1"/>
</dbReference>